<keyword evidence="4" id="KW-1185">Reference proteome</keyword>
<gene>
    <name evidence="3" type="ORF">G9H71_05115</name>
</gene>
<evidence type="ECO:0000313" key="4">
    <source>
        <dbReference type="Proteomes" id="UP000800981"/>
    </source>
</evidence>
<dbReference type="PANTHER" id="PTHR11731:SF193">
    <property type="entry name" value="DIPEPTIDYL PEPTIDASE 9"/>
    <property type="match status" value="1"/>
</dbReference>
<dbReference type="InterPro" id="IPR002469">
    <property type="entry name" value="Peptidase_S9B_N"/>
</dbReference>
<name>A0ABX0GQN7_9ACTN</name>
<evidence type="ECO:0000259" key="1">
    <source>
        <dbReference type="Pfam" id="PF00326"/>
    </source>
</evidence>
<dbReference type="Proteomes" id="UP000800981">
    <property type="component" value="Unassembled WGS sequence"/>
</dbReference>
<dbReference type="EMBL" id="JAANNP010000002">
    <property type="protein sequence ID" value="NHC13159.1"/>
    <property type="molecule type" value="Genomic_DNA"/>
</dbReference>
<organism evidence="3 4">
    <name type="scientific">Motilibacter deserti</name>
    <dbReference type="NCBI Taxonomy" id="2714956"/>
    <lineage>
        <taxon>Bacteria</taxon>
        <taxon>Bacillati</taxon>
        <taxon>Actinomycetota</taxon>
        <taxon>Actinomycetes</taxon>
        <taxon>Motilibacterales</taxon>
        <taxon>Motilibacteraceae</taxon>
        <taxon>Motilibacter</taxon>
    </lineage>
</organism>
<dbReference type="SUPFAM" id="SSF53474">
    <property type="entry name" value="alpha/beta-Hydrolases"/>
    <property type="match status" value="1"/>
</dbReference>
<comment type="caution">
    <text evidence="3">The sequence shown here is derived from an EMBL/GenBank/DDBJ whole genome shotgun (WGS) entry which is preliminary data.</text>
</comment>
<dbReference type="InterPro" id="IPR029058">
    <property type="entry name" value="AB_hydrolase_fold"/>
</dbReference>
<protein>
    <submittedName>
        <fullName evidence="3">S9 family peptidase</fullName>
    </submittedName>
</protein>
<dbReference type="InterPro" id="IPR001375">
    <property type="entry name" value="Peptidase_S9_cat"/>
</dbReference>
<evidence type="ECO:0000313" key="3">
    <source>
        <dbReference type="EMBL" id="NHC13159.1"/>
    </source>
</evidence>
<dbReference type="InterPro" id="IPR050278">
    <property type="entry name" value="Serine_Prot_S9B/DPPIV"/>
</dbReference>
<dbReference type="PANTHER" id="PTHR11731">
    <property type="entry name" value="PROTEASE FAMILY S9B,C DIPEPTIDYL-PEPTIDASE IV-RELATED"/>
    <property type="match status" value="1"/>
</dbReference>
<dbReference type="Pfam" id="PF00930">
    <property type="entry name" value="DPPIV_N"/>
    <property type="match status" value="1"/>
</dbReference>
<evidence type="ECO:0000259" key="2">
    <source>
        <dbReference type="Pfam" id="PF00930"/>
    </source>
</evidence>
<dbReference type="SUPFAM" id="SSF82171">
    <property type="entry name" value="DPP6 N-terminal domain-like"/>
    <property type="match status" value="1"/>
</dbReference>
<feature type="domain" description="Peptidase S9 prolyl oligopeptidase catalytic" evidence="1">
    <location>
        <begin position="502"/>
        <end position="701"/>
    </location>
</feature>
<dbReference type="Gene3D" id="3.40.50.1820">
    <property type="entry name" value="alpha/beta hydrolase"/>
    <property type="match status" value="1"/>
</dbReference>
<reference evidence="3 4" key="1">
    <citation type="submission" date="2020-03" db="EMBL/GenBank/DDBJ databases">
        <title>Two novel Motilibacter sp.</title>
        <authorList>
            <person name="Liu S."/>
        </authorList>
    </citation>
    <scope>NUCLEOTIDE SEQUENCE [LARGE SCALE GENOMIC DNA]</scope>
    <source>
        <strain evidence="3 4">E257</strain>
    </source>
</reference>
<proteinExistence type="predicted"/>
<accession>A0ABX0GQN7</accession>
<dbReference type="Pfam" id="PF00326">
    <property type="entry name" value="Peptidase_S9"/>
    <property type="match status" value="1"/>
</dbReference>
<dbReference type="RefSeq" id="WP_166279162.1">
    <property type="nucleotide sequence ID" value="NZ_JAANNP010000002.1"/>
</dbReference>
<feature type="domain" description="Dipeptidylpeptidase IV N-terminal" evidence="2">
    <location>
        <begin position="120"/>
        <end position="349"/>
    </location>
</feature>
<sequence length="708" mass="75819">MTDPSTPGTDGGLSFPRLSARTQRFRLGAPRNLTVSPDGSRVVFVRSSGAYDRVGRLVVLDVGPGTERVVVDPAALLAAGEEDLPPEERARRERLREGAGGVTAYAVDRDCRTAALALGGRVVVADLIAGTARLLDTATPAIDPRPSPDGRHVAYVAGGALRVVSLETGDDRALVEPDAPDVTWGLADFIAAEEMHRYRGYWWAPTGDRLLAARVDESPVQRWHIPDPAHPAKPAVEIAYPSAGTANAEVRVACLGLDGSRSDIAWDDQRFPYLASVWWASHGDPLLHVQSRDQKSAQVLAADVVAGTTRVVREDADEQWLELVPGVPAWLPDGRLLGTVDHGDTRRLAVDGAAVTPPGLQVEAVTAVDDDGVVFSGTQDAFAAGPWLWRYDGTLERLSPADGVFSAQRGGGTVVLTGSTLTARTATRVCRPDRPEQLLRSDAAAYPFPAAPDSVFPAGPRQVRTAVVLPREGAPGPLPVLLDPYGGPGHREVVAAQGAWVEPQWLADQGFAVVVADGRGTPGRGPRWERAISEGRWAEAVLEDQVDALHAAAERYPGQLDLSRVAIRGWSFGGYLAALAVLRRPDVFHAAVAGAPVTDFALYDTHYTERYLGLPQEHPERYAANSLLDDAPRLRRPLLLIHGLADDNVVSAHTLRLSTALLAAGRPHTVLPLSGVSHMTPQEAVAENLLLLQVEFLRESLRRPPATG</sequence>
<dbReference type="Gene3D" id="2.140.10.30">
    <property type="entry name" value="Dipeptidylpeptidase IV, N-terminal domain"/>
    <property type="match status" value="1"/>
</dbReference>